<sequence length="252" mass="28587">MIWSSIPDFRVGERSSWRRYRLWRQERNQRSARLERQLKALEDRIDKQLRRFQAQYSRAMNPTQPKDVAELLVPKSTPPLELATLSWLGDWRPSSILGLLSSLIKSSPTLASSLSHAGATEKAISQLIHDLRIEEAVIDEEMTEIQANCILRLPFNLSEDKSSNSTLAQVHSELKKVHRLIIKAQNFRTNALEMVVKKILCQSDAAEFLVAFAGIQETVHQFSKDYKLRKGPVSVSLSSSSEIVGVDSNHPI</sequence>
<dbReference type="PANTHER" id="PTHR47209">
    <property type="entry name" value="OS06G0639500 PROTEIN"/>
    <property type="match status" value="1"/>
</dbReference>
<comment type="caution">
    <text evidence="3">The sequence shown here is derived from an EMBL/GenBank/DDBJ whole genome shotgun (WGS) entry which is preliminary data.</text>
</comment>
<dbReference type="PANTHER" id="PTHR47209:SF4">
    <property type="entry name" value="SEED DORMANCY CONTROL PROTEIN"/>
    <property type="match status" value="1"/>
</dbReference>
<dbReference type="Proteomes" id="UP000243975">
    <property type="component" value="Unassembled WGS sequence"/>
</dbReference>
<organism evidence="3 4">
    <name type="scientific">Cynara cardunculus var. scolymus</name>
    <name type="common">Globe artichoke</name>
    <name type="synonym">Cynara scolymus</name>
    <dbReference type="NCBI Taxonomy" id="59895"/>
    <lineage>
        <taxon>Eukaryota</taxon>
        <taxon>Viridiplantae</taxon>
        <taxon>Streptophyta</taxon>
        <taxon>Embryophyta</taxon>
        <taxon>Tracheophyta</taxon>
        <taxon>Spermatophyta</taxon>
        <taxon>Magnoliopsida</taxon>
        <taxon>eudicotyledons</taxon>
        <taxon>Gunneridae</taxon>
        <taxon>Pentapetalae</taxon>
        <taxon>asterids</taxon>
        <taxon>campanulids</taxon>
        <taxon>Asterales</taxon>
        <taxon>Asteraceae</taxon>
        <taxon>Carduoideae</taxon>
        <taxon>Cardueae</taxon>
        <taxon>Carduinae</taxon>
        <taxon>Cynara</taxon>
    </lineage>
</organism>
<reference evidence="3 4" key="1">
    <citation type="journal article" date="2016" name="Sci. Rep.">
        <title>The genome sequence of the outbreeding globe artichoke constructed de novo incorporating a phase-aware low-pass sequencing strategy of F1 progeny.</title>
        <authorList>
            <person name="Scaglione D."/>
            <person name="Reyes-Chin-Wo S."/>
            <person name="Acquadro A."/>
            <person name="Froenicke L."/>
            <person name="Portis E."/>
            <person name="Beitel C."/>
            <person name="Tirone M."/>
            <person name="Mauro R."/>
            <person name="Lo Monaco A."/>
            <person name="Mauromicale G."/>
            <person name="Faccioli P."/>
            <person name="Cattivelli L."/>
            <person name="Rieseberg L."/>
            <person name="Michelmore R."/>
            <person name="Lanteri S."/>
        </authorList>
    </citation>
    <scope>NUCLEOTIDE SEQUENCE [LARGE SCALE GENOMIC DNA]</scope>
    <source>
        <strain evidence="3">2C</strain>
    </source>
</reference>
<dbReference type="OMA" id="LMPKWAP"/>
<dbReference type="GO" id="GO:0043565">
    <property type="term" value="F:sequence-specific DNA binding"/>
    <property type="evidence" value="ECO:0007669"/>
    <property type="project" value="InterPro"/>
</dbReference>
<feature type="domain" description="DOG1" evidence="2">
    <location>
        <begin position="13"/>
        <end position="229"/>
    </location>
</feature>
<dbReference type="EMBL" id="LEKV01001854">
    <property type="protein sequence ID" value="KVI06041.1"/>
    <property type="molecule type" value="Genomic_DNA"/>
</dbReference>
<feature type="coiled-coil region" evidence="1">
    <location>
        <begin position="24"/>
        <end position="51"/>
    </location>
</feature>
<name>A0A103YBH8_CYNCS</name>
<dbReference type="AlphaFoldDB" id="A0A103YBH8"/>
<gene>
    <name evidence="3" type="ORF">Ccrd_015617</name>
</gene>
<protein>
    <submittedName>
        <fullName evidence="3">DOG1 domain-containing protein</fullName>
    </submittedName>
</protein>
<evidence type="ECO:0000259" key="2">
    <source>
        <dbReference type="PROSITE" id="PS51806"/>
    </source>
</evidence>
<dbReference type="InterPro" id="IPR053293">
    <property type="entry name" value="OCM_Kinase"/>
</dbReference>
<dbReference type="Pfam" id="PF14144">
    <property type="entry name" value="DOG1"/>
    <property type="match status" value="1"/>
</dbReference>
<dbReference type="PROSITE" id="PS51806">
    <property type="entry name" value="DOG1"/>
    <property type="match status" value="1"/>
</dbReference>
<keyword evidence="4" id="KW-1185">Reference proteome</keyword>
<dbReference type="GO" id="GO:0006351">
    <property type="term" value="P:DNA-templated transcription"/>
    <property type="evidence" value="ECO:0007669"/>
    <property type="project" value="InterPro"/>
</dbReference>
<accession>A0A103YBH8</accession>
<evidence type="ECO:0000313" key="3">
    <source>
        <dbReference type="EMBL" id="KVI06041.1"/>
    </source>
</evidence>
<evidence type="ECO:0000256" key="1">
    <source>
        <dbReference type="SAM" id="Coils"/>
    </source>
</evidence>
<feature type="non-terminal residue" evidence="3">
    <location>
        <position position="252"/>
    </location>
</feature>
<keyword evidence="1" id="KW-0175">Coiled coil</keyword>
<proteinExistence type="predicted"/>
<dbReference type="InterPro" id="IPR025422">
    <property type="entry name" value="TGA_domain"/>
</dbReference>
<evidence type="ECO:0000313" key="4">
    <source>
        <dbReference type="Proteomes" id="UP000243975"/>
    </source>
</evidence>
<dbReference type="Gramene" id="KVI06041">
    <property type="protein sequence ID" value="KVI06041"/>
    <property type="gene ID" value="Ccrd_015617"/>
</dbReference>